<dbReference type="Proteomes" id="UP001161325">
    <property type="component" value="Unassembled WGS sequence"/>
</dbReference>
<reference evidence="2" key="1">
    <citation type="submission" date="2022-08" db="EMBL/GenBank/DDBJ databases">
        <title>Draft genome sequencing of Roseisolibacter agri AW1220.</title>
        <authorList>
            <person name="Tobiishi Y."/>
            <person name="Tonouchi A."/>
        </authorList>
    </citation>
    <scope>NUCLEOTIDE SEQUENCE</scope>
    <source>
        <strain evidence="2">AW1220</strain>
    </source>
</reference>
<keyword evidence="1" id="KW-0812">Transmembrane</keyword>
<name>A0AA37QAK5_9BACT</name>
<dbReference type="AlphaFoldDB" id="A0AA37QAK5"/>
<feature type="transmembrane region" description="Helical" evidence="1">
    <location>
        <begin position="91"/>
        <end position="112"/>
    </location>
</feature>
<keyword evidence="1" id="KW-1133">Transmembrane helix</keyword>
<dbReference type="EMBL" id="BRXS01000003">
    <property type="protein sequence ID" value="GLC25386.1"/>
    <property type="molecule type" value="Genomic_DNA"/>
</dbReference>
<evidence type="ECO:0000313" key="3">
    <source>
        <dbReference type="Proteomes" id="UP001161325"/>
    </source>
</evidence>
<evidence type="ECO:0000313" key="2">
    <source>
        <dbReference type="EMBL" id="GLC25386.1"/>
    </source>
</evidence>
<evidence type="ECO:0000256" key="1">
    <source>
        <dbReference type="SAM" id="Phobius"/>
    </source>
</evidence>
<organism evidence="2 3">
    <name type="scientific">Roseisolibacter agri</name>
    <dbReference type="NCBI Taxonomy" id="2014610"/>
    <lineage>
        <taxon>Bacteria</taxon>
        <taxon>Pseudomonadati</taxon>
        <taxon>Gemmatimonadota</taxon>
        <taxon>Gemmatimonadia</taxon>
        <taxon>Gemmatimonadales</taxon>
        <taxon>Gemmatimonadaceae</taxon>
        <taxon>Roseisolibacter</taxon>
    </lineage>
</organism>
<sequence>MIGGMRVDRERARELGRVALRLAGAGVFGTAIGAIGRRFSLADLPDVMQLPVWESARRVVATAPALQVPPARVPSVRLPSLASSPAPSPEMVPVLALSVLALGLAAVAAFLWTRTSATTDGAVAPSRTLDLTALVAVFRRPAQRRAAPQRAGLVPELAATGVDRAEIARRTGLSRDAVALSLNLAARQV</sequence>
<feature type="transmembrane region" description="Helical" evidence="1">
    <location>
        <begin position="20"/>
        <end position="39"/>
    </location>
</feature>
<accession>A0AA37QAK5</accession>
<keyword evidence="3" id="KW-1185">Reference proteome</keyword>
<keyword evidence="1" id="KW-0472">Membrane</keyword>
<protein>
    <submittedName>
        <fullName evidence="2">Uncharacterized protein</fullName>
    </submittedName>
</protein>
<comment type="caution">
    <text evidence="2">The sequence shown here is derived from an EMBL/GenBank/DDBJ whole genome shotgun (WGS) entry which is preliminary data.</text>
</comment>
<proteinExistence type="predicted"/>
<gene>
    <name evidence="2" type="ORF">rosag_18990</name>
</gene>